<dbReference type="CDD" id="cd16262">
    <property type="entry name" value="EFG_III"/>
    <property type="match status" value="1"/>
</dbReference>
<accession>A0ABW4B5X9</accession>
<dbReference type="Proteomes" id="UP001597059">
    <property type="component" value="Unassembled WGS sequence"/>
</dbReference>
<dbReference type="InterPro" id="IPR009000">
    <property type="entry name" value="Transl_B-barrel_sf"/>
</dbReference>
<dbReference type="InterPro" id="IPR009022">
    <property type="entry name" value="EFG_III"/>
</dbReference>
<dbReference type="CDD" id="cd03713">
    <property type="entry name" value="EFG_mtEFG_C"/>
    <property type="match status" value="1"/>
</dbReference>
<evidence type="ECO:0000256" key="5">
    <source>
        <dbReference type="ARBA" id="ARBA00022768"/>
    </source>
</evidence>
<evidence type="ECO:0000256" key="4">
    <source>
        <dbReference type="ARBA" id="ARBA00022741"/>
    </source>
</evidence>
<dbReference type="SUPFAM" id="SSF52540">
    <property type="entry name" value="P-loop containing nucleoside triphosphate hydrolases"/>
    <property type="match status" value="1"/>
</dbReference>
<dbReference type="SUPFAM" id="SSF54980">
    <property type="entry name" value="EF-G C-terminal domain-like"/>
    <property type="match status" value="2"/>
</dbReference>
<dbReference type="SUPFAM" id="SSF54211">
    <property type="entry name" value="Ribosomal protein S5 domain 2-like"/>
    <property type="match status" value="1"/>
</dbReference>
<dbReference type="InterPro" id="IPR000640">
    <property type="entry name" value="EFG_V-like"/>
</dbReference>
<reference evidence="12" key="1">
    <citation type="journal article" date="2019" name="Int. J. Syst. Evol. Microbiol.">
        <title>The Global Catalogue of Microorganisms (GCM) 10K type strain sequencing project: providing services to taxonomists for standard genome sequencing and annotation.</title>
        <authorList>
            <consortium name="The Broad Institute Genomics Platform"/>
            <consortium name="The Broad Institute Genome Sequencing Center for Infectious Disease"/>
            <person name="Wu L."/>
            <person name="Ma J."/>
        </authorList>
    </citation>
    <scope>NUCLEOTIDE SEQUENCE [LARGE SCALE GENOMIC DNA]</scope>
    <source>
        <strain evidence="12">JCM 30774</strain>
    </source>
</reference>
<dbReference type="PANTHER" id="PTHR43261:SF5">
    <property type="entry name" value="ELONGATION FACTOR G 1"/>
    <property type="match status" value="1"/>
</dbReference>
<evidence type="ECO:0000313" key="11">
    <source>
        <dbReference type="EMBL" id="MFD1383995.1"/>
    </source>
</evidence>
<comment type="subcellular location">
    <subcellularLocation>
        <location evidence="9">Cytoplasm</location>
    </subcellularLocation>
</comment>
<dbReference type="PROSITE" id="PS51722">
    <property type="entry name" value="G_TR_2"/>
    <property type="match status" value="1"/>
</dbReference>
<dbReference type="Gene3D" id="3.30.70.240">
    <property type="match status" value="1"/>
</dbReference>
<dbReference type="InterPro" id="IPR047872">
    <property type="entry name" value="EFG_IV"/>
</dbReference>
<dbReference type="SMART" id="SM00889">
    <property type="entry name" value="EFG_IV"/>
    <property type="match status" value="1"/>
</dbReference>
<evidence type="ECO:0000256" key="3">
    <source>
        <dbReference type="ARBA" id="ARBA00022490"/>
    </source>
</evidence>
<dbReference type="Pfam" id="PF03144">
    <property type="entry name" value="GTP_EFTU_D2"/>
    <property type="match status" value="1"/>
</dbReference>
<feature type="binding site" evidence="9">
    <location>
        <begin position="132"/>
        <end position="135"/>
    </location>
    <ligand>
        <name>GTP</name>
        <dbReference type="ChEBI" id="CHEBI:37565"/>
    </ligand>
</feature>
<gene>
    <name evidence="9 11" type="primary">fusA</name>
    <name evidence="11" type="ORF">ACFQ45_11470</name>
</gene>
<keyword evidence="12" id="KW-1185">Reference proteome</keyword>
<dbReference type="Gene3D" id="3.40.50.300">
    <property type="entry name" value="P-loop containing nucleotide triphosphate hydrolases"/>
    <property type="match status" value="1"/>
</dbReference>
<evidence type="ECO:0000256" key="9">
    <source>
        <dbReference type="HAMAP-Rule" id="MF_00054"/>
    </source>
</evidence>
<evidence type="ECO:0000256" key="2">
    <source>
        <dbReference type="ARBA" id="ARBA00017872"/>
    </source>
</evidence>
<dbReference type="PROSITE" id="PS00301">
    <property type="entry name" value="G_TR_1"/>
    <property type="match status" value="1"/>
</dbReference>
<comment type="similarity">
    <text evidence="1 9">Belongs to the TRAFAC class translation factor GTPase superfamily. Classic translation factor GTPase family. EF-G/EF-2 subfamily.</text>
</comment>
<dbReference type="CDD" id="cd01886">
    <property type="entry name" value="EF-G"/>
    <property type="match status" value="1"/>
</dbReference>
<dbReference type="CDD" id="cd01434">
    <property type="entry name" value="EFG_mtEFG1_IV"/>
    <property type="match status" value="1"/>
</dbReference>
<feature type="domain" description="Tr-type G" evidence="10">
    <location>
        <begin position="5"/>
        <end position="281"/>
    </location>
</feature>
<dbReference type="SUPFAM" id="SSF50447">
    <property type="entry name" value="Translation proteins"/>
    <property type="match status" value="1"/>
</dbReference>
<dbReference type="HAMAP" id="MF_00054_B">
    <property type="entry name" value="EF_G_EF_2_B"/>
    <property type="match status" value="1"/>
</dbReference>
<feature type="binding site" evidence="9">
    <location>
        <begin position="14"/>
        <end position="21"/>
    </location>
    <ligand>
        <name>GTP</name>
        <dbReference type="ChEBI" id="CHEBI:37565"/>
    </ligand>
</feature>
<dbReference type="InterPro" id="IPR035647">
    <property type="entry name" value="EFG_III/V"/>
</dbReference>
<organism evidence="11 12">
    <name type="scientific">Rhodanobacter aciditrophus</name>
    <dbReference type="NCBI Taxonomy" id="1623218"/>
    <lineage>
        <taxon>Bacteria</taxon>
        <taxon>Pseudomonadati</taxon>
        <taxon>Pseudomonadota</taxon>
        <taxon>Gammaproteobacteria</taxon>
        <taxon>Lysobacterales</taxon>
        <taxon>Rhodanobacteraceae</taxon>
        <taxon>Rhodanobacter</taxon>
    </lineage>
</organism>
<dbReference type="InterPro" id="IPR005517">
    <property type="entry name" value="Transl_elong_EFG/EF2_IV"/>
</dbReference>
<dbReference type="CDD" id="cd04088">
    <property type="entry name" value="EFG_mtEFG_II"/>
    <property type="match status" value="1"/>
</dbReference>
<evidence type="ECO:0000256" key="7">
    <source>
        <dbReference type="ARBA" id="ARBA00023134"/>
    </source>
</evidence>
<name>A0ABW4B5X9_9GAMM</name>
<dbReference type="EMBL" id="JBHTMN010000012">
    <property type="protein sequence ID" value="MFD1383995.1"/>
    <property type="molecule type" value="Genomic_DNA"/>
</dbReference>
<evidence type="ECO:0000313" key="12">
    <source>
        <dbReference type="Proteomes" id="UP001597059"/>
    </source>
</evidence>
<evidence type="ECO:0000256" key="8">
    <source>
        <dbReference type="ARBA" id="ARBA00024731"/>
    </source>
</evidence>
<dbReference type="InterPro" id="IPR027417">
    <property type="entry name" value="P-loop_NTPase"/>
</dbReference>
<proteinExistence type="inferred from homology"/>
<dbReference type="InterPro" id="IPR000795">
    <property type="entry name" value="T_Tr_GTP-bd_dom"/>
</dbReference>
<keyword evidence="6 9" id="KW-0648">Protein biosynthesis</keyword>
<evidence type="ECO:0000256" key="6">
    <source>
        <dbReference type="ARBA" id="ARBA00022917"/>
    </source>
</evidence>
<dbReference type="GO" id="GO:0003746">
    <property type="term" value="F:translation elongation factor activity"/>
    <property type="evidence" value="ECO:0007669"/>
    <property type="project" value="UniProtKB-KW"/>
</dbReference>
<comment type="function">
    <text evidence="8 9">Catalyzes the GTP-dependent ribosomal translocation step during translation elongation. During this step, the ribosome changes from the pre-translocational (PRE) to the post-translocational (POST) state as the newly formed A-site-bound peptidyl-tRNA and P-site-bound deacylated tRNA move to the P and E sites, respectively. Catalyzes the coordinated movement of the two tRNA molecules, the mRNA and conformational changes in the ribosome.</text>
</comment>
<dbReference type="NCBIfam" id="NF009381">
    <property type="entry name" value="PRK12740.1-5"/>
    <property type="match status" value="1"/>
</dbReference>
<dbReference type="Pfam" id="PF14492">
    <property type="entry name" value="EFG_III"/>
    <property type="match status" value="1"/>
</dbReference>
<dbReference type="SMART" id="SM00838">
    <property type="entry name" value="EFG_C"/>
    <property type="match status" value="1"/>
</dbReference>
<dbReference type="InterPro" id="IPR041095">
    <property type="entry name" value="EFG_II"/>
</dbReference>
<dbReference type="Gene3D" id="2.40.30.10">
    <property type="entry name" value="Translation factors"/>
    <property type="match status" value="1"/>
</dbReference>
<keyword evidence="7 9" id="KW-0342">GTP-binding</keyword>
<evidence type="ECO:0000259" key="10">
    <source>
        <dbReference type="PROSITE" id="PS51722"/>
    </source>
</evidence>
<dbReference type="InterPro" id="IPR004540">
    <property type="entry name" value="Transl_elong_EFG/EF2"/>
</dbReference>
<comment type="caution">
    <text evidence="11">The sequence shown here is derived from an EMBL/GenBank/DDBJ whole genome shotgun (WGS) entry which is preliminary data.</text>
</comment>
<dbReference type="PANTHER" id="PTHR43261">
    <property type="entry name" value="TRANSLATION ELONGATION FACTOR G-RELATED"/>
    <property type="match status" value="1"/>
</dbReference>
<dbReference type="InterPro" id="IPR020568">
    <property type="entry name" value="Ribosomal_Su5_D2-typ_SF"/>
</dbReference>
<sequence>MADLSLYRNIGIFAHVDAGKTTTTERILKLTGKIHKTGEVHDGESTTDFMEQEAERGITIQSAAVTCEWKKHRLNVIDTPGHVDFTVEVYRSLKVLDGGIGVFCGSGGVEPQSETNWRYANESEVARVIFVNKLDRLGANFYRVVDQVKNVLAANPLVMTLPIGEEDDFVGVVDVLSKKAYVWDDTGLPENYEIKDVPADMVDKVEEYHEALIETALEQDEDLMMAYLEEGEVPSIDEIKRCIRKGTRDLAFFPTYCGSAFKNKGVQLVLDAVVDYLPNPTEVDPQDLTDPETGEPTGKVATVSADEPLRALAFKIMDDRFGALTFIRIYSGRLKKGDTILNSATGKTERIGRMVEMQADDRNEITEAQAGDIIAIIGMKNVQTGHTLCDPKNECTLEAMIFPEPVISIAVQPKDKSGMEKMGIAIGKMVAEDPSFQVETDEDSGETILKGMGELHLDIKVDILKRTYGVDLIVGQPQVAYRETITKEIEDSYTHKKQSGGSGQFGKIDYRIKPGEPNSGFTFTSSVVGGNVPKEFWPAVEKGFKSMMDEGVLAGFPVLDVEVELFDGSYHAVDSSAVAFEIAAKGAFRQSIPKAGAQLLEPIMKVDVFTPEDNVGDVIGDLNRRRGMIKDQEAGLTGVRIKGEVPLSEMFGYIGHLRTITSGRGQFSMEFAHYAPCPANVAETVIEAAKAKKEEK</sequence>
<evidence type="ECO:0000256" key="1">
    <source>
        <dbReference type="ARBA" id="ARBA00005870"/>
    </source>
</evidence>
<dbReference type="Pfam" id="PF00679">
    <property type="entry name" value="EFG_C"/>
    <property type="match status" value="1"/>
</dbReference>
<keyword evidence="4 9" id="KW-0547">Nucleotide-binding</keyword>
<keyword evidence="3 9" id="KW-0963">Cytoplasm</keyword>
<dbReference type="NCBIfam" id="TIGR00484">
    <property type="entry name" value="EF-G"/>
    <property type="match status" value="1"/>
</dbReference>
<dbReference type="Pfam" id="PF03764">
    <property type="entry name" value="EFG_IV"/>
    <property type="match status" value="1"/>
</dbReference>
<dbReference type="InterPro" id="IPR014721">
    <property type="entry name" value="Ribsml_uS5_D2-typ_fold_subgr"/>
</dbReference>
<dbReference type="Gene3D" id="3.30.230.10">
    <property type="match status" value="1"/>
</dbReference>
<dbReference type="RefSeq" id="WP_377367790.1">
    <property type="nucleotide sequence ID" value="NZ_JBHTMN010000012.1"/>
</dbReference>
<dbReference type="NCBIfam" id="TIGR00231">
    <property type="entry name" value="small_GTP"/>
    <property type="match status" value="1"/>
</dbReference>
<protein>
    <recommendedName>
        <fullName evidence="2 9">Elongation factor G</fullName>
        <shortName evidence="9">EF-G</shortName>
    </recommendedName>
</protein>
<dbReference type="PRINTS" id="PR00315">
    <property type="entry name" value="ELONGATNFCT"/>
</dbReference>
<keyword evidence="5 9" id="KW-0251">Elongation factor</keyword>
<dbReference type="InterPro" id="IPR031157">
    <property type="entry name" value="G_TR_CS"/>
</dbReference>
<dbReference type="InterPro" id="IPR035649">
    <property type="entry name" value="EFG_V"/>
</dbReference>
<dbReference type="Gene3D" id="3.30.70.870">
    <property type="entry name" value="Elongation Factor G (Translational Gtpase), domain 3"/>
    <property type="match status" value="1"/>
</dbReference>
<dbReference type="InterPro" id="IPR005225">
    <property type="entry name" value="Small_GTP-bd"/>
</dbReference>
<dbReference type="Pfam" id="PF00009">
    <property type="entry name" value="GTP_EFTU"/>
    <property type="match status" value="1"/>
</dbReference>
<dbReference type="InterPro" id="IPR004161">
    <property type="entry name" value="EFTu-like_2"/>
</dbReference>
<feature type="binding site" evidence="9">
    <location>
        <begin position="78"/>
        <end position="82"/>
    </location>
    <ligand>
        <name>GTP</name>
        <dbReference type="ChEBI" id="CHEBI:37565"/>
    </ligand>
</feature>